<reference evidence="3" key="1">
    <citation type="journal article" date="2019" name="Int. J. Syst. Evol. Microbiol.">
        <title>The Global Catalogue of Microorganisms (GCM) 10K type strain sequencing project: providing services to taxonomists for standard genome sequencing and annotation.</title>
        <authorList>
            <consortium name="The Broad Institute Genomics Platform"/>
            <consortium name="The Broad Institute Genome Sequencing Center for Infectious Disease"/>
            <person name="Wu L."/>
            <person name="Ma J."/>
        </authorList>
    </citation>
    <scope>NUCLEOTIDE SEQUENCE [LARGE SCALE GENOMIC DNA]</scope>
    <source>
        <strain evidence="3">CECT 7706</strain>
    </source>
</reference>
<dbReference type="EMBL" id="JAUFQS010000017">
    <property type="protein sequence ID" value="MDN3689058.1"/>
    <property type="molecule type" value="Genomic_DNA"/>
</dbReference>
<comment type="caution">
    <text evidence="2">The sequence shown here is derived from an EMBL/GenBank/DDBJ whole genome shotgun (WGS) entry which is preliminary data.</text>
</comment>
<gene>
    <name evidence="2" type="ORF">QWZ15_14560</name>
</gene>
<evidence type="ECO:0000256" key="1">
    <source>
        <dbReference type="SAM" id="MobiDB-lite"/>
    </source>
</evidence>
<dbReference type="RefSeq" id="WP_163386556.1">
    <property type="nucleotide sequence ID" value="NZ_JAUFQS010000017.1"/>
</dbReference>
<organism evidence="2 3">
    <name type="scientific">Cyclobacterium jeungdonense</name>
    <dbReference type="NCBI Taxonomy" id="708087"/>
    <lineage>
        <taxon>Bacteria</taxon>
        <taxon>Pseudomonadati</taxon>
        <taxon>Bacteroidota</taxon>
        <taxon>Cytophagia</taxon>
        <taxon>Cytophagales</taxon>
        <taxon>Cyclobacteriaceae</taxon>
        <taxon>Cyclobacterium</taxon>
    </lineage>
</organism>
<accession>A0ABT8CB80</accession>
<keyword evidence="3" id="KW-1185">Reference proteome</keyword>
<protein>
    <submittedName>
        <fullName evidence="2">Uncharacterized protein</fullName>
    </submittedName>
</protein>
<evidence type="ECO:0000313" key="2">
    <source>
        <dbReference type="EMBL" id="MDN3689058.1"/>
    </source>
</evidence>
<dbReference type="Proteomes" id="UP001236663">
    <property type="component" value="Unassembled WGS sequence"/>
</dbReference>
<name>A0ABT8CB80_9BACT</name>
<feature type="region of interest" description="Disordered" evidence="1">
    <location>
        <begin position="28"/>
        <end position="55"/>
    </location>
</feature>
<evidence type="ECO:0000313" key="3">
    <source>
        <dbReference type="Proteomes" id="UP001236663"/>
    </source>
</evidence>
<proteinExistence type="predicted"/>
<sequence>MTKTPVTIAPPYASLHPHIIKSSTTVIASAAKQSDPKRNRKSSVECPPKTNDGFAHRQTAAGAGAITTIRLDSVCTLAVTASSPHPQIMHQLSIDPPRLLQ</sequence>